<evidence type="ECO:0000313" key="1">
    <source>
        <dbReference type="EMBL" id="KAJ4440377.1"/>
    </source>
</evidence>
<proteinExistence type="predicted"/>
<name>A0ABQ8T356_PERAM</name>
<keyword evidence="2" id="KW-1185">Reference proteome</keyword>
<dbReference type="EMBL" id="JAJSOF020000017">
    <property type="protein sequence ID" value="KAJ4440377.1"/>
    <property type="molecule type" value="Genomic_DNA"/>
</dbReference>
<protein>
    <submittedName>
        <fullName evidence="1">Uncharacterized protein</fullName>
    </submittedName>
</protein>
<sequence length="136" mass="15217">LHQIYLCPPKPIITRWGIWVSAALYYASNFLTITEVVNALEDEASSIVAAKKLLNSSEVKNDLTFISAEFGFLPQVICQLQERGQTLTKSVTTVDDAMLRIDSVPAKRGSLVREKCKNVFSKNCDLDKLRNISKIL</sequence>
<comment type="caution">
    <text evidence="1">The sequence shown here is derived from an EMBL/GenBank/DDBJ whole genome shotgun (WGS) entry which is preliminary data.</text>
</comment>
<reference evidence="1 2" key="1">
    <citation type="journal article" date="2022" name="Allergy">
        <title>Genome assembly and annotation of Periplaneta americana reveal a comprehensive cockroach allergen profile.</title>
        <authorList>
            <person name="Wang L."/>
            <person name="Xiong Q."/>
            <person name="Saelim N."/>
            <person name="Wang L."/>
            <person name="Nong W."/>
            <person name="Wan A.T."/>
            <person name="Shi M."/>
            <person name="Liu X."/>
            <person name="Cao Q."/>
            <person name="Hui J.H.L."/>
            <person name="Sookrung N."/>
            <person name="Leung T.F."/>
            <person name="Tungtrongchitr A."/>
            <person name="Tsui S.K.W."/>
        </authorList>
    </citation>
    <scope>NUCLEOTIDE SEQUENCE [LARGE SCALE GENOMIC DNA]</scope>
    <source>
        <strain evidence="1">PWHHKU_190912</strain>
    </source>
</reference>
<organism evidence="1 2">
    <name type="scientific">Periplaneta americana</name>
    <name type="common">American cockroach</name>
    <name type="synonym">Blatta americana</name>
    <dbReference type="NCBI Taxonomy" id="6978"/>
    <lineage>
        <taxon>Eukaryota</taxon>
        <taxon>Metazoa</taxon>
        <taxon>Ecdysozoa</taxon>
        <taxon>Arthropoda</taxon>
        <taxon>Hexapoda</taxon>
        <taxon>Insecta</taxon>
        <taxon>Pterygota</taxon>
        <taxon>Neoptera</taxon>
        <taxon>Polyneoptera</taxon>
        <taxon>Dictyoptera</taxon>
        <taxon>Blattodea</taxon>
        <taxon>Blattoidea</taxon>
        <taxon>Blattidae</taxon>
        <taxon>Blattinae</taxon>
        <taxon>Periplaneta</taxon>
    </lineage>
</organism>
<feature type="non-terminal residue" evidence="1">
    <location>
        <position position="1"/>
    </location>
</feature>
<accession>A0ABQ8T356</accession>
<gene>
    <name evidence="1" type="ORF">ANN_08518</name>
</gene>
<evidence type="ECO:0000313" key="2">
    <source>
        <dbReference type="Proteomes" id="UP001148838"/>
    </source>
</evidence>
<dbReference type="Proteomes" id="UP001148838">
    <property type="component" value="Unassembled WGS sequence"/>
</dbReference>